<gene>
    <name evidence="1" type="ORF">UV61_C0009G0065</name>
</gene>
<dbReference type="AlphaFoldDB" id="A0A0G1FI59"/>
<evidence type="ECO:0000313" key="2">
    <source>
        <dbReference type="Proteomes" id="UP000034050"/>
    </source>
</evidence>
<accession>A0A0G1FI59</accession>
<evidence type="ECO:0000313" key="1">
    <source>
        <dbReference type="EMBL" id="KKS86538.1"/>
    </source>
</evidence>
<sequence length="131" mass="14920">MRKKLLLILGLVILIGGVIGGVMFWKYKSKTGVDNESEQIKNNLQELGGTAGAMAEPKTPEEKALQEKLVALEEKLPLITPEFEIRLNPRNDIYIVTLSEPYEENKQKFLDWIKTNGFAALPRENFEYLLK</sequence>
<dbReference type="Proteomes" id="UP000034050">
    <property type="component" value="Unassembled WGS sequence"/>
</dbReference>
<protein>
    <submittedName>
        <fullName evidence="1">Uncharacterized protein</fullName>
    </submittedName>
</protein>
<organism evidence="1 2">
    <name type="scientific">Candidatus Gottesmanbacteria bacterium GW2011_GWB1_43_11</name>
    <dbReference type="NCBI Taxonomy" id="1618446"/>
    <lineage>
        <taxon>Bacteria</taxon>
        <taxon>Candidatus Gottesmaniibacteriota</taxon>
    </lineage>
</organism>
<name>A0A0G1FI59_9BACT</name>
<reference evidence="1 2" key="1">
    <citation type="journal article" date="2015" name="Nature">
        <title>rRNA introns, odd ribosomes, and small enigmatic genomes across a large radiation of phyla.</title>
        <authorList>
            <person name="Brown C.T."/>
            <person name="Hug L.A."/>
            <person name="Thomas B.C."/>
            <person name="Sharon I."/>
            <person name="Castelle C.J."/>
            <person name="Singh A."/>
            <person name="Wilkins M.J."/>
            <person name="Williams K.H."/>
            <person name="Banfield J.F."/>
        </authorList>
    </citation>
    <scope>NUCLEOTIDE SEQUENCE [LARGE SCALE GENOMIC DNA]</scope>
</reference>
<proteinExistence type="predicted"/>
<dbReference type="STRING" id="1618446.UV61_C0009G0065"/>
<dbReference type="EMBL" id="LCFD01000009">
    <property type="protein sequence ID" value="KKS86538.1"/>
    <property type="molecule type" value="Genomic_DNA"/>
</dbReference>
<comment type="caution">
    <text evidence="1">The sequence shown here is derived from an EMBL/GenBank/DDBJ whole genome shotgun (WGS) entry which is preliminary data.</text>
</comment>